<dbReference type="Proteomes" id="UP000887565">
    <property type="component" value="Unplaced"/>
</dbReference>
<comment type="function">
    <text evidence="10">Glycosyltransferase which elongates the O-linked glucose attached to EGF-like repeats in the extracellular domain of Notch proteins by catalyzing the addition of xylose.</text>
</comment>
<dbReference type="GO" id="GO:0140563">
    <property type="term" value="F:UDP-D-xylose:beta-D-glucoside alpha-1,3-D-xylosyltransferase activity"/>
    <property type="evidence" value="ECO:0007669"/>
    <property type="project" value="UniProtKB-EC"/>
</dbReference>
<keyword evidence="8 13" id="KW-0472">Membrane</keyword>
<evidence type="ECO:0000256" key="10">
    <source>
        <dbReference type="ARBA" id="ARBA00037301"/>
    </source>
</evidence>
<evidence type="ECO:0000313" key="15">
    <source>
        <dbReference type="Proteomes" id="UP000887565"/>
    </source>
</evidence>
<keyword evidence="4" id="KW-0808">Transferase</keyword>
<dbReference type="SUPFAM" id="SSF111418">
    <property type="entry name" value="Hormone receptor domain"/>
    <property type="match status" value="1"/>
</dbReference>
<evidence type="ECO:0000256" key="3">
    <source>
        <dbReference type="ARBA" id="ARBA00022676"/>
    </source>
</evidence>
<dbReference type="InterPro" id="IPR051993">
    <property type="entry name" value="Glycosyltransferase_8"/>
</dbReference>
<dbReference type="GO" id="GO:0004930">
    <property type="term" value="F:G protein-coupled receptor activity"/>
    <property type="evidence" value="ECO:0007669"/>
    <property type="project" value="InterPro"/>
</dbReference>
<comment type="catalytic activity">
    <reaction evidence="12">
        <text>3-O-(beta-D-glucosyl)-L-seryl-[EGF-like domain protein] + UDP-alpha-D-xylose = 3-O-[alpha-D-xylosyl-(1-&gt;3)-beta-D-glucosyl]-L-seryl-[EGF-like domain protein] + UDP + H(+)</text>
        <dbReference type="Rhea" id="RHEA:56064"/>
        <dbReference type="Rhea" id="RHEA-COMP:14610"/>
        <dbReference type="Rhea" id="RHEA-COMP:14611"/>
        <dbReference type="ChEBI" id="CHEBI:15378"/>
        <dbReference type="ChEBI" id="CHEBI:57632"/>
        <dbReference type="ChEBI" id="CHEBI:58223"/>
        <dbReference type="ChEBI" id="CHEBI:140575"/>
        <dbReference type="ChEBI" id="CHEBI:140576"/>
        <dbReference type="EC" id="2.4.2.42"/>
    </reaction>
</comment>
<keyword evidence="7 13" id="KW-1133">Transmembrane helix</keyword>
<evidence type="ECO:0000256" key="2">
    <source>
        <dbReference type="ARBA" id="ARBA00006351"/>
    </source>
</evidence>
<accession>A0A915L8A0</accession>
<dbReference type="InterPro" id="IPR029044">
    <property type="entry name" value="Nucleotide-diphossugar_trans"/>
</dbReference>
<dbReference type="InterPro" id="IPR001879">
    <property type="entry name" value="GPCR_2_extracellular_dom"/>
</dbReference>
<dbReference type="InterPro" id="IPR036445">
    <property type="entry name" value="GPCR_2_extracell_dom_sf"/>
</dbReference>
<keyword evidence="15" id="KW-1185">Reference proteome</keyword>
<feature type="transmembrane region" description="Helical" evidence="13">
    <location>
        <begin position="341"/>
        <end position="362"/>
    </location>
</feature>
<evidence type="ECO:0000256" key="8">
    <source>
        <dbReference type="ARBA" id="ARBA00023136"/>
    </source>
</evidence>
<evidence type="ECO:0000256" key="6">
    <source>
        <dbReference type="ARBA" id="ARBA00022968"/>
    </source>
</evidence>
<dbReference type="PANTHER" id="PTHR46012">
    <property type="entry name" value="IP22168P"/>
    <property type="match status" value="1"/>
</dbReference>
<dbReference type="Gene3D" id="3.90.550.10">
    <property type="entry name" value="Spore Coat Polysaccharide Biosynthesis Protein SpsA, Chain A"/>
    <property type="match status" value="1"/>
</dbReference>
<evidence type="ECO:0000256" key="5">
    <source>
        <dbReference type="ARBA" id="ARBA00022692"/>
    </source>
</evidence>
<dbReference type="Pfam" id="PF01501">
    <property type="entry name" value="Glyco_transf_8"/>
    <property type="match status" value="1"/>
</dbReference>
<dbReference type="SMART" id="SM00008">
    <property type="entry name" value="HormR"/>
    <property type="match status" value="1"/>
</dbReference>
<evidence type="ECO:0000256" key="11">
    <source>
        <dbReference type="ARBA" id="ARBA00038854"/>
    </source>
</evidence>
<evidence type="ECO:0000256" key="13">
    <source>
        <dbReference type="SAM" id="Phobius"/>
    </source>
</evidence>
<feature type="transmembrane region" description="Helical" evidence="13">
    <location>
        <begin position="311"/>
        <end position="329"/>
    </location>
</feature>
<sequence length="667" mass="76560">MDKNLKFCIDLLTRKRQNVQPPLSANLDRVPWCPMIYDGVLCWPATEANQTATLPCPTRSERATDFVFKTCGHRGQWAGRNPTESYGQYGYTDYSLCGPGVYSSYSAVSIPSADEDISFSIYENPSLWRTTSTSSAAILKSSSQSATWSSTTYEQAETVSSRSFLTKSLLSTATSLVFSKGQTLSNSTSAVAKDHDHHSIAAAHYYLTMYNMKNVQWAGLVASLIAIFLLVTALTISRSTLKNRLQNSILVALLVIGELSKCCICIWIAVECTYQVFRILTRNYIMDELSFCYFAVPLYKYLNSPLFCDLLLTWFVWTFTTCFIFLPFFNEPCTVPNASTAGSVTCLFFYFFGFFVSLFYAISQIVSPWSDYVIVYDRDNGLKLADLTKQPVEKLPANYNHYYHVYSPSESTNQQGNQISKPLSNRNSTDLSFHIFADDAAKRVLANEISKWKSAIPWKPFRVQFYSLKFPRKNQNSWINLFRQCASQRLFIPNILTNIDSLIYIDTDIIFLRPIEDLWHYFTLFNDMQISGLVAESEDLSTNWYNRFAKHPYVEPLGINSGVMLMNLTKMRKFNWNSRVEWTFNRYKALITWGDQDLINVIFSQYKDRLFMMGCEWNYRPDHCIYSPACHSASVNGISVIHGNRDYFHSTKKTPFKILYQVTKECK</sequence>
<evidence type="ECO:0000256" key="12">
    <source>
        <dbReference type="ARBA" id="ARBA00049181"/>
    </source>
</evidence>
<comment type="similarity">
    <text evidence="2">Belongs to the glycosyltransferase 8 family.</text>
</comment>
<proteinExistence type="inferred from homology"/>
<dbReference type="Pfam" id="PF02793">
    <property type="entry name" value="HRM"/>
    <property type="match status" value="1"/>
</dbReference>
<dbReference type="PROSITE" id="PS00649">
    <property type="entry name" value="G_PROTEIN_RECEP_F2_1"/>
    <property type="match status" value="1"/>
</dbReference>
<dbReference type="Gene3D" id="4.10.1240.10">
    <property type="entry name" value="GPCR, family 2, extracellular hormone receptor domain"/>
    <property type="match status" value="1"/>
</dbReference>
<keyword evidence="5 13" id="KW-0812">Transmembrane</keyword>
<keyword evidence="3" id="KW-0328">Glycosyltransferase</keyword>
<dbReference type="InterPro" id="IPR017983">
    <property type="entry name" value="GPCR_2_secretin-like_CS"/>
</dbReference>
<feature type="transmembrane region" description="Helical" evidence="13">
    <location>
        <begin position="217"/>
        <end position="237"/>
    </location>
</feature>
<keyword evidence="6" id="KW-0735">Signal-anchor</keyword>
<feature type="domain" description="G-protein coupled receptors family 2 profile 1" evidence="14">
    <location>
        <begin position="7"/>
        <end position="101"/>
    </location>
</feature>
<dbReference type="WBParaSite" id="nRc.2.0.1.t47042-RA">
    <property type="protein sequence ID" value="nRc.2.0.1.t47042-RA"/>
    <property type="gene ID" value="nRc.2.0.1.g47042"/>
</dbReference>
<name>A0A915L8A0_ROMCU</name>
<evidence type="ECO:0000256" key="1">
    <source>
        <dbReference type="ARBA" id="ARBA00004606"/>
    </source>
</evidence>
<protein>
    <recommendedName>
        <fullName evidence="11">UDP-D-xylose:beta-D-glucoside alpha-1,3-D-xylosyltransferase</fullName>
        <ecNumber evidence="11">2.4.2.42</ecNumber>
    </recommendedName>
</protein>
<dbReference type="PANTHER" id="PTHR46012:SF2">
    <property type="entry name" value="IP22168P"/>
    <property type="match status" value="1"/>
</dbReference>
<evidence type="ECO:0000259" key="14">
    <source>
        <dbReference type="PROSITE" id="PS50227"/>
    </source>
</evidence>
<organism evidence="15 16">
    <name type="scientific">Romanomermis culicivorax</name>
    <name type="common">Nematode worm</name>
    <dbReference type="NCBI Taxonomy" id="13658"/>
    <lineage>
        <taxon>Eukaryota</taxon>
        <taxon>Metazoa</taxon>
        <taxon>Ecdysozoa</taxon>
        <taxon>Nematoda</taxon>
        <taxon>Enoplea</taxon>
        <taxon>Dorylaimia</taxon>
        <taxon>Mermithida</taxon>
        <taxon>Mermithoidea</taxon>
        <taxon>Mermithidae</taxon>
        <taxon>Romanomermis</taxon>
    </lineage>
</organism>
<dbReference type="AlphaFoldDB" id="A0A915L8A0"/>
<dbReference type="GO" id="GO:0016020">
    <property type="term" value="C:membrane"/>
    <property type="evidence" value="ECO:0007669"/>
    <property type="project" value="UniProtKB-SubCell"/>
</dbReference>
<keyword evidence="9" id="KW-0325">Glycoprotein</keyword>
<dbReference type="GO" id="GO:0016266">
    <property type="term" value="P:protein O-linked glycosylation via N-acetyl-galactosamine"/>
    <property type="evidence" value="ECO:0007669"/>
    <property type="project" value="TreeGrafter"/>
</dbReference>
<evidence type="ECO:0000256" key="7">
    <source>
        <dbReference type="ARBA" id="ARBA00022989"/>
    </source>
</evidence>
<feature type="transmembrane region" description="Helical" evidence="13">
    <location>
        <begin position="249"/>
        <end position="270"/>
    </location>
</feature>
<dbReference type="PROSITE" id="PS50227">
    <property type="entry name" value="G_PROTEIN_RECEP_F2_3"/>
    <property type="match status" value="1"/>
</dbReference>
<comment type="subcellular location">
    <subcellularLocation>
        <location evidence="1">Membrane</location>
        <topology evidence="1">Single-pass type II membrane protein</topology>
    </subcellularLocation>
</comment>
<reference evidence="16" key="1">
    <citation type="submission" date="2022-11" db="UniProtKB">
        <authorList>
            <consortium name="WormBaseParasite"/>
        </authorList>
    </citation>
    <scope>IDENTIFICATION</scope>
</reference>
<dbReference type="EC" id="2.4.2.42" evidence="11"/>
<evidence type="ECO:0000256" key="4">
    <source>
        <dbReference type="ARBA" id="ARBA00022679"/>
    </source>
</evidence>
<evidence type="ECO:0000256" key="9">
    <source>
        <dbReference type="ARBA" id="ARBA00023180"/>
    </source>
</evidence>
<evidence type="ECO:0000313" key="16">
    <source>
        <dbReference type="WBParaSite" id="nRc.2.0.1.t47042-RA"/>
    </source>
</evidence>
<dbReference type="InterPro" id="IPR002495">
    <property type="entry name" value="Glyco_trans_8"/>
</dbReference>
<dbReference type="SUPFAM" id="SSF53448">
    <property type="entry name" value="Nucleotide-diphospho-sugar transferases"/>
    <property type="match status" value="1"/>
</dbReference>